<comment type="subcellular location">
    <subcellularLocation>
        <location evidence="1">Secreted</location>
    </subcellularLocation>
</comment>
<dbReference type="Pfam" id="PF01522">
    <property type="entry name" value="Polysacc_deac_1"/>
    <property type="match status" value="1"/>
</dbReference>
<dbReference type="SUPFAM" id="SSF88713">
    <property type="entry name" value="Glycoside hydrolase/deacetylase"/>
    <property type="match status" value="1"/>
</dbReference>
<proteinExistence type="predicted"/>
<reference evidence="5" key="1">
    <citation type="journal article" date="2019" name="Int. J. Syst. Evol. Microbiol.">
        <title>The Global Catalogue of Microorganisms (GCM) 10K type strain sequencing project: providing services to taxonomists for standard genome sequencing and annotation.</title>
        <authorList>
            <consortium name="The Broad Institute Genomics Platform"/>
            <consortium name="The Broad Institute Genome Sequencing Center for Infectious Disease"/>
            <person name="Wu L."/>
            <person name="Ma J."/>
        </authorList>
    </citation>
    <scope>NUCLEOTIDE SEQUENCE [LARGE SCALE GENOMIC DNA]</scope>
    <source>
        <strain evidence="5">CGMCC 4.7277</strain>
    </source>
</reference>
<name>A0ABW0QFS7_9BURK</name>
<dbReference type="PANTHER" id="PTHR34216:SF3">
    <property type="entry name" value="POLY-BETA-1,6-N-ACETYL-D-GLUCOSAMINE N-DEACETYLASE"/>
    <property type="match status" value="1"/>
</dbReference>
<gene>
    <name evidence="4" type="ORF">ACFPP7_21410</name>
</gene>
<dbReference type="PROSITE" id="PS51677">
    <property type="entry name" value="NODB"/>
    <property type="match status" value="1"/>
</dbReference>
<evidence type="ECO:0000313" key="5">
    <source>
        <dbReference type="Proteomes" id="UP001596084"/>
    </source>
</evidence>
<dbReference type="EMBL" id="JBHSMX010000065">
    <property type="protein sequence ID" value="MFC5523451.1"/>
    <property type="molecule type" value="Genomic_DNA"/>
</dbReference>
<keyword evidence="4" id="KW-0378">Hydrolase</keyword>
<evidence type="ECO:0000313" key="4">
    <source>
        <dbReference type="EMBL" id="MFC5523451.1"/>
    </source>
</evidence>
<protein>
    <submittedName>
        <fullName evidence="4">Polysaccharide deacetylase family protein</fullName>
        <ecNumber evidence="4">3.-.-.-</ecNumber>
    </submittedName>
</protein>
<dbReference type="PANTHER" id="PTHR34216">
    <property type="match status" value="1"/>
</dbReference>
<dbReference type="InterPro" id="IPR002509">
    <property type="entry name" value="NODB_dom"/>
</dbReference>
<dbReference type="InterPro" id="IPR051398">
    <property type="entry name" value="Polysacch_Deacetylase"/>
</dbReference>
<accession>A0ABW0QFS7</accession>
<dbReference type="EC" id="3.-.-.-" evidence="4"/>
<feature type="domain" description="NodB homology" evidence="3">
    <location>
        <begin position="79"/>
        <end position="257"/>
    </location>
</feature>
<evidence type="ECO:0000256" key="1">
    <source>
        <dbReference type="ARBA" id="ARBA00004613"/>
    </source>
</evidence>
<keyword evidence="5" id="KW-1185">Reference proteome</keyword>
<dbReference type="GO" id="GO:0016787">
    <property type="term" value="F:hydrolase activity"/>
    <property type="evidence" value="ECO:0007669"/>
    <property type="project" value="UniProtKB-KW"/>
</dbReference>
<evidence type="ECO:0000259" key="3">
    <source>
        <dbReference type="PROSITE" id="PS51677"/>
    </source>
</evidence>
<comment type="caution">
    <text evidence="4">The sequence shown here is derived from an EMBL/GenBank/DDBJ whole genome shotgun (WGS) entry which is preliminary data.</text>
</comment>
<sequence>MTFSEIPGVPTTRTANHGPIPILVYHQIAEAPPKGSPFRSLYVAPKAFARQMAWLKLLGYKGLSMGDLEPYLRGERTGKVVGITFDDGYQNNLTHALPVLVKHGFSSTCYAVSGLLGKTNVWDEAVGIAQTPLMTEAEVRQWVSGGQEIGSHTRQHVNLLASDHTVSQQEMALGKTELESVIGQPVRHFCYPYGHYAPKHVTMAAGLGFVTATTTQRSRCHAQTDLLQIPRVPVLRSTSLPVFWLKIATAYEDRRKK</sequence>
<evidence type="ECO:0000256" key="2">
    <source>
        <dbReference type="ARBA" id="ARBA00022729"/>
    </source>
</evidence>
<keyword evidence="2" id="KW-0732">Signal</keyword>
<organism evidence="4 5">
    <name type="scientific">Polaromonas jejuensis</name>
    <dbReference type="NCBI Taxonomy" id="457502"/>
    <lineage>
        <taxon>Bacteria</taxon>
        <taxon>Pseudomonadati</taxon>
        <taxon>Pseudomonadota</taxon>
        <taxon>Betaproteobacteria</taxon>
        <taxon>Burkholderiales</taxon>
        <taxon>Comamonadaceae</taxon>
        <taxon>Polaromonas</taxon>
    </lineage>
</organism>
<dbReference type="RefSeq" id="WP_068832753.1">
    <property type="nucleotide sequence ID" value="NZ_JBHSMX010000065.1"/>
</dbReference>
<dbReference type="Proteomes" id="UP001596084">
    <property type="component" value="Unassembled WGS sequence"/>
</dbReference>
<dbReference type="Gene3D" id="3.20.20.370">
    <property type="entry name" value="Glycoside hydrolase/deacetylase"/>
    <property type="match status" value="1"/>
</dbReference>
<dbReference type="InterPro" id="IPR011330">
    <property type="entry name" value="Glyco_hydro/deAcase_b/a-brl"/>
</dbReference>
<dbReference type="CDD" id="cd10918">
    <property type="entry name" value="CE4_NodB_like_5s_6s"/>
    <property type="match status" value="1"/>
</dbReference>